<keyword evidence="3" id="KW-1185">Reference proteome</keyword>
<feature type="transmembrane region" description="Helical" evidence="1">
    <location>
        <begin position="16"/>
        <end position="34"/>
    </location>
</feature>
<keyword evidence="1" id="KW-0472">Membrane</keyword>
<organism evidence="2 3">
    <name type="scientific">Aliivibrio logei 5S-186</name>
    <dbReference type="NCBI Taxonomy" id="626086"/>
    <lineage>
        <taxon>Bacteria</taxon>
        <taxon>Pseudomonadati</taxon>
        <taxon>Pseudomonadota</taxon>
        <taxon>Gammaproteobacteria</taxon>
        <taxon>Vibrionales</taxon>
        <taxon>Vibrionaceae</taxon>
        <taxon>Aliivibrio</taxon>
    </lineage>
</organism>
<keyword evidence="1" id="KW-0812">Transmembrane</keyword>
<dbReference type="RefSeq" id="WP_017022267.1">
    <property type="nucleotide sequence ID" value="NZ_AJYJ02000124.1"/>
</dbReference>
<keyword evidence="1" id="KW-1133">Transmembrane helix</keyword>
<name>A0ABX3ASD3_ALILO</name>
<feature type="transmembrane region" description="Helical" evidence="1">
    <location>
        <begin position="97"/>
        <end position="122"/>
    </location>
</feature>
<proteinExistence type="predicted"/>
<sequence>MQKLLGSFDVSSLPDWLTLLSFVIGLVMFVPWLFERKSFIQKVLTLDFLINVLLLSGVVVGQLYGGAFGTVLTTSSWVLAVYAVFRIDSSELEKVRTGIVTFVIRTCAFFAISTGTIIGAVVDIQSVVVDRQNLDFQVLLKVADNQQQLMSIFEDSGFELSDDISEKRVEHIKANLKSVNEIIESQGK</sequence>
<dbReference type="Proteomes" id="UP000095059">
    <property type="component" value="Unassembled WGS sequence"/>
</dbReference>
<reference evidence="2 3" key="1">
    <citation type="journal article" date="2012" name="Science">
        <title>Ecological populations of bacteria act as socially cohesive units of antibiotic production and resistance.</title>
        <authorList>
            <person name="Cordero O.X."/>
            <person name="Wildschutte H."/>
            <person name="Kirkup B."/>
            <person name="Proehl S."/>
            <person name="Ngo L."/>
            <person name="Hussain F."/>
            <person name="Le Roux F."/>
            <person name="Mincer T."/>
            <person name="Polz M.F."/>
        </authorList>
    </citation>
    <scope>NUCLEOTIDE SEQUENCE [LARGE SCALE GENOMIC DNA]</scope>
    <source>
        <strain evidence="2 3">5S-186</strain>
    </source>
</reference>
<gene>
    <name evidence="2" type="ORF">A1Q5_12695</name>
</gene>
<evidence type="ECO:0000313" key="2">
    <source>
        <dbReference type="EMBL" id="OEF10696.1"/>
    </source>
</evidence>
<accession>A0ABX3ASD3</accession>
<dbReference type="EMBL" id="AJYJ02000124">
    <property type="protein sequence ID" value="OEF10696.1"/>
    <property type="molecule type" value="Genomic_DNA"/>
</dbReference>
<feature type="transmembrane region" description="Helical" evidence="1">
    <location>
        <begin position="67"/>
        <end position="85"/>
    </location>
</feature>
<comment type="caution">
    <text evidence="2">The sequence shown here is derived from an EMBL/GenBank/DDBJ whole genome shotgun (WGS) entry which is preliminary data.</text>
</comment>
<evidence type="ECO:0000313" key="3">
    <source>
        <dbReference type="Proteomes" id="UP000095059"/>
    </source>
</evidence>
<evidence type="ECO:0000256" key="1">
    <source>
        <dbReference type="SAM" id="Phobius"/>
    </source>
</evidence>
<protein>
    <recommendedName>
        <fullName evidence="4">DUF4956 domain-containing protein</fullName>
    </recommendedName>
</protein>
<evidence type="ECO:0008006" key="4">
    <source>
        <dbReference type="Google" id="ProtNLM"/>
    </source>
</evidence>